<dbReference type="OrthoDB" id="2987499at2"/>
<dbReference type="AlphaFoldDB" id="A0A1I2LNG8"/>
<dbReference type="Proteomes" id="UP000198661">
    <property type="component" value="Unassembled WGS sequence"/>
</dbReference>
<dbReference type="RefSeq" id="WP_092036123.1">
    <property type="nucleotide sequence ID" value="NZ_FOOK01000005.1"/>
</dbReference>
<gene>
    <name evidence="1" type="ORF">SAMN04488025_10551</name>
</gene>
<name>A0A1I2LNG8_9BACL</name>
<proteinExistence type="predicted"/>
<dbReference type="EMBL" id="FOOK01000005">
    <property type="protein sequence ID" value="SFF78566.1"/>
    <property type="molecule type" value="Genomic_DNA"/>
</dbReference>
<accession>A0A1I2LNG8</accession>
<reference evidence="1 2" key="1">
    <citation type="submission" date="2016-10" db="EMBL/GenBank/DDBJ databases">
        <authorList>
            <person name="de Groot N.N."/>
        </authorList>
    </citation>
    <scope>NUCLEOTIDE SEQUENCE [LARGE SCALE GENOMIC DNA]</scope>
    <source>
        <strain evidence="1 2">DSM 44945</strain>
    </source>
</reference>
<evidence type="ECO:0000313" key="1">
    <source>
        <dbReference type="EMBL" id="SFF78566.1"/>
    </source>
</evidence>
<protein>
    <submittedName>
        <fullName evidence="1">Uncharacterized protein</fullName>
    </submittedName>
</protein>
<evidence type="ECO:0000313" key="2">
    <source>
        <dbReference type="Proteomes" id="UP000198661"/>
    </source>
</evidence>
<organism evidence="1 2">
    <name type="scientific">Planifilum fulgidum</name>
    <dbReference type="NCBI Taxonomy" id="201973"/>
    <lineage>
        <taxon>Bacteria</taxon>
        <taxon>Bacillati</taxon>
        <taxon>Bacillota</taxon>
        <taxon>Bacilli</taxon>
        <taxon>Bacillales</taxon>
        <taxon>Thermoactinomycetaceae</taxon>
        <taxon>Planifilum</taxon>
    </lineage>
</organism>
<sequence>MSITVGVYIGKKDRIIRYWYETLPRGQFPVLVKFCILSYLKGTVFPLDTVCEVSAFREQLKNMPSLPPTQRNVTFTEDDGSVYDWVMRLEPGFRSEEIKNVLQRTISHTLMSPRRPVFHSSAYAVHNSDPGVERRDESRTPVWAGVGNMIWEGGSPGAFPASGTIKDSYGWEDLVATGRGRSLENGKRS</sequence>
<keyword evidence="2" id="KW-1185">Reference proteome</keyword>